<name>A0A191VYJ5_9CAUD</name>
<dbReference type="EMBL" id="KU885989">
    <property type="protein sequence ID" value="ANJ20781.1"/>
    <property type="molecule type" value="Genomic_DNA"/>
</dbReference>
<evidence type="ECO:0000256" key="1">
    <source>
        <dbReference type="SAM" id="MobiDB-lite"/>
    </source>
</evidence>
<gene>
    <name evidence="2" type="ORF">RDp01_gp47</name>
</gene>
<sequence>MQVMNTAEFEQKEVLLGQQGKTESFGVSDDAALMSMLSTGLYANPLRTMIQEIIFNAWDAHRMGNCQDTTPIDIHLNDTTGLIVRDYGPGIHPDDMVPIYCIYGNSTKRDDKGSTGGFGLGSKSPFAYTESFTVTSFHNKTQNMYLISRASDDNDGRPGLTKIIDGVPSEECGLLVTVPIKNDRDLELAYNHLKELLKFSGIWAKVHYLDNDVEEIKAEKVDAGRWELDEDSDYSIYAQYGGVSYAIESRDEYAAEFDFIYRIARTCQAKIRIGFAPDSLTPLPNREGLNFSERTVETIKSQLETMVEFYKSHVKPAMRLAMECGIRDMAGSGIPAKFLAYTWREVGSYSLQDTVKGSTTFYANAECPDDIPENQWISIAKICWQNTKVARDLIGIDEFNKMRAIVFVKQFPAERKLLSWMSDGSVHGRRDYETLTQMYTPGNIMAMNQDLKAITEETGQDLAFRVKSSNKTTWTKVDGWRGKKPARNAGSMRQEDKIKTLFGKGLLKTPKVESLDKWYNHEGDEIKGHLFLEKHIIIAKTATALNETDPQFAMHVSPNRPVAGRWDKYHWSSLTEHQQYGPVLGLVVHKRKGGYEAAVKHFQDLGYTVIEGEEPEERVKAKPAAQTTDGTSTPQKKGPPTFPLLRRGANDWIDYGADEIEKPKAYLPVTITAIHSYEWDGKRPSSGLLQAIEKRWPKTVVLHNKQRVPAVERAGAVHIRVLIDKEVDKILGNAERMKKMMLHDYVHEQSSLPAEILAIPEMQKMFGIPYLRTAEVERFSQDRFFLKMVRDERWSEISYETRRKVKEALSYKAYTDDAFSVARKMCSNTSIFDERELRSLVLGKKPGEVKMLMQKIARLLRTL</sequence>
<feature type="compositionally biased region" description="Polar residues" evidence="1">
    <location>
        <begin position="625"/>
        <end position="635"/>
    </location>
</feature>
<dbReference type="Proteomes" id="UP000259976">
    <property type="component" value="Segment"/>
</dbReference>
<protein>
    <submittedName>
        <fullName evidence="2">RIIA-like protein</fullName>
    </submittedName>
</protein>
<dbReference type="SUPFAM" id="SSF55874">
    <property type="entry name" value="ATPase domain of HSP90 chaperone/DNA topoisomerase II/histidine kinase"/>
    <property type="match status" value="1"/>
</dbReference>
<reference evidence="2 3" key="1">
    <citation type="journal article" date="2016" name="Curr. Microbiol.">
        <title>Characterization and Complete Genome Sequences of Three N4-Like Roseobacter Phages Isolated from the South China Sea.</title>
        <authorList>
            <person name="Li B."/>
            <person name="Zhang S."/>
            <person name="Long L."/>
            <person name="Huang S."/>
        </authorList>
    </citation>
    <scope>NUCLEOTIDE SEQUENCE [LARGE SCALE GENOMIC DNA]</scope>
</reference>
<evidence type="ECO:0000313" key="3">
    <source>
        <dbReference type="Proteomes" id="UP000259976"/>
    </source>
</evidence>
<organism evidence="2 3">
    <name type="scientific">Roseobacter phage RD-1410W1-01</name>
    <dbReference type="NCBI Taxonomy" id="1815984"/>
    <lineage>
        <taxon>Viruses</taxon>
        <taxon>Duplodnaviria</taxon>
        <taxon>Heunggongvirae</taxon>
        <taxon>Uroviricota</taxon>
        <taxon>Caudoviricetes</taxon>
        <taxon>Schitoviridae</taxon>
        <taxon>Rhodovirinae</taxon>
        <taxon>Aoqinvirus</taxon>
        <taxon>Aoqinvirus RD1410W101</taxon>
    </lineage>
</organism>
<evidence type="ECO:0000313" key="2">
    <source>
        <dbReference type="EMBL" id="ANJ20781.1"/>
    </source>
</evidence>
<accession>A0A191VYJ5</accession>
<dbReference type="Gene3D" id="3.30.565.10">
    <property type="entry name" value="Histidine kinase-like ATPase, C-terminal domain"/>
    <property type="match status" value="1"/>
</dbReference>
<keyword evidence="3" id="KW-1185">Reference proteome</keyword>
<proteinExistence type="predicted"/>
<feature type="region of interest" description="Disordered" evidence="1">
    <location>
        <begin position="614"/>
        <end position="643"/>
    </location>
</feature>
<dbReference type="InterPro" id="IPR036890">
    <property type="entry name" value="HATPase_C_sf"/>
</dbReference>